<sequence>MAARGTARGAAESGPGPVGGTREEAEGDDDGEAMDVDEEDEVRPVFGQTQTALASERAALEMRDYFASSFAQQQAMQGGMGANQMQMQGQYRQDGLLAQPSHGGRAGDTLAAAEREKHVAMQSRAAATLFRRDDASALRRTAQPRLDEDDDYMECYPAFAPGVSNEAYDSDEEDRTQMDMGRLKPVGAKSRHDFQSKEDWEKYQLNKEALPKAAFQFGKKSAELQGGKKKGGKLNEEQQWKKIQKMHSEGKTKSMDQVG</sequence>
<dbReference type="EMBL" id="CDMZ01000714">
    <property type="protein sequence ID" value="CEM20063.1"/>
    <property type="molecule type" value="Genomic_DNA"/>
</dbReference>
<organism evidence="3">
    <name type="scientific">Chromera velia CCMP2878</name>
    <dbReference type="NCBI Taxonomy" id="1169474"/>
    <lineage>
        <taxon>Eukaryota</taxon>
        <taxon>Sar</taxon>
        <taxon>Alveolata</taxon>
        <taxon>Colpodellida</taxon>
        <taxon>Chromeraceae</taxon>
        <taxon>Chromera</taxon>
    </lineage>
</organism>
<feature type="domain" description="Protein RED C-terminal" evidence="2">
    <location>
        <begin position="152"/>
        <end position="253"/>
    </location>
</feature>
<dbReference type="InterPro" id="IPR039896">
    <property type="entry name" value="Red-like"/>
</dbReference>
<dbReference type="PANTHER" id="PTHR12765">
    <property type="entry name" value="RED PROTEIN IK FACTOR CYTOKINE IK"/>
    <property type="match status" value="1"/>
</dbReference>
<feature type="compositionally biased region" description="Basic and acidic residues" evidence="1">
    <location>
        <begin position="233"/>
        <end position="259"/>
    </location>
</feature>
<dbReference type="AlphaFoldDB" id="A0A0G4FXD1"/>
<accession>A0A0G4FXD1</accession>
<gene>
    <name evidence="3" type="ORF">Cvel_19252</name>
</gene>
<dbReference type="InterPro" id="IPR012492">
    <property type="entry name" value="RED_C"/>
</dbReference>
<dbReference type="Pfam" id="PF07807">
    <property type="entry name" value="RED_C"/>
    <property type="match status" value="1"/>
</dbReference>
<feature type="region of interest" description="Disordered" evidence="1">
    <location>
        <begin position="221"/>
        <end position="259"/>
    </location>
</feature>
<name>A0A0G4FXD1_9ALVE</name>
<evidence type="ECO:0000313" key="3">
    <source>
        <dbReference type="EMBL" id="CEM20063.1"/>
    </source>
</evidence>
<evidence type="ECO:0000259" key="2">
    <source>
        <dbReference type="Pfam" id="PF07807"/>
    </source>
</evidence>
<dbReference type="VEuPathDB" id="CryptoDB:Cvel_19252"/>
<evidence type="ECO:0000256" key="1">
    <source>
        <dbReference type="SAM" id="MobiDB-lite"/>
    </source>
</evidence>
<protein>
    <recommendedName>
        <fullName evidence="2">Protein RED C-terminal domain-containing protein</fullName>
    </recommendedName>
</protein>
<feature type="region of interest" description="Disordered" evidence="1">
    <location>
        <begin position="163"/>
        <end position="195"/>
    </location>
</feature>
<reference evidence="3" key="1">
    <citation type="submission" date="2014-11" db="EMBL/GenBank/DDBJ databases">
        <authorList>
            <person name="Otto D Thomas"/>
            <person name="Naeem Raeece"/>
        </authorList>
    </citation>
    <scope>NUCLEOTIDE SEQUENCE</scope>
</reference>
<proteinExistence type="predicted"/>
<feature type="region of interest" description="Disordered" evidence="1">
    <location>
        <begin position="1"/>
        <end position="48"/>
    </location>
</feature>
<feature type="compositionally biased region" description="Acidic residues" evidence="1">
    <location>
        <begin position="25"/>
        <end position="41"/>
    </location>
</feature>